<name>A0A0P8A6J4_9EURY</name>
<gene>
    <name evidence="1" type="ORF">MPEBLZ_03246</name>
</gene>
<evidence type="ECO:0000313" key="2">
    <source>
        <dbReference type="Proteomes" id="UP000050360"/>
    </source>
</evidence>
<protein>
    <submittedName>
        <fullName evidence="1">Uncharacterized protein</fullName>
    </submittedName>
</protein>
<comment type="caution">
    <text evidence="1">The sequence shown here is derived from an EMBL/GenBank/DDBJ whole genome shotgun (WGS) entry which is preliminary data.</text>
</comment>
<sequence length="79" mass="8098">MVCASLTVVATKPVVSNLSLWNLEAQGDVAVSWSQDKAGIIQITADGAVIVNQNFQAGNNSTTLSGLSVGTHNICVTAP</sequence>
<reference evidence="1 2" key="1">
    <citation type="submission" date="2015-09" db="EMBL/GenBank/DDBJ databases">
        <title>A metagenomics-based metabolic model of nitrate-dependent anaerobic oxidation of methane by Methanoperedens-like archaea.</title>
        <authorList>
            <person name="Arshad A."/>
            <person name="Speth D.R."/>
            <person name="De Graaf R.M."/>
            <person name="Op Den Camp H.J."/>
            <person name="Jetten M.S."/>
            <person name="Welte C.U."/>
        </authorList>
    </citation>
    <scope>NUCLEOTIDE SEQUENCE [LARGE SCALE GENOMIC DNA]</scope>
</reference>
<proteinExistence type="predicted"/>
<dbReference type="Proteomes" id="UP000050360">
    <property type="component" value="Unassembled WGS sequence"/>
</dbReference>
<dbReference type="AlphaFoldDB" id="A0A0P8A6J4"/>
<organism evidence="1 2">
    <name type="scientific">Candidatus Methanoperedens nitratireducens</name>
    <dbReference type="NCBI Taxonomy" id="1392998"/>
    <lineage>
        <taxon>Archaea</taxon>
        <taxon>Methanobacteriati</taxon>
        <taxon>Methanobacteriota</taxon>
        <taxon>Stenosarchaea group</taxon>
        <taxon>Methanomicrobia</taxon>
        <taxon>Methanosarcinales</taxon>
        <taxon>ANME-2 cluster</taxon>
        <taxon>Candidatus Methanoperedentaceae</taxon>
        <taxon>Candidatus Methanoperedens</taxon>
    </lineage>
</organism>
<accession>A0A0P8A6J4</accession>
<evidence type="ECO:0000313" key="1">
    <source>
        <dbReference type="EMBL" id="KPQ42196.1"/>
    </source>
</evidence>
<dbReference type="EMBL" id="LKCM01000258">
    <property type="protein sequence ID" value="KPQ42196.1"/>
    <property type="molecule type" value="Genomic_DNA"/>
</dbReference>